<dbReference type="AlphaFoldDB" id="A0A916N8K2"/>
<feature type="transmembrane region" description="Helical" evidence="1">
    <location>
        <begin position="86"/>
        <end position="104"/>
    </location>
</feature>
<accession>A0A916N8K2</accession>
<feature type="transmembrane region" description="Helical" evidence="1">
    <location>
        <begin position="214"/>
        <end position="232"/>
    </location>
</feature>
<name>A0A916N8K2_9PROT</name>
<feature type="transmembrane region" description="Helical" evidence="1">
    <location>
        <begin position="300"/>
        <end position="324"/>
    </location>
</feature>
<sequence>MAETSHLLHSEGHPDSARLRRRIAGYSIFFPLATAYAIFVLPASVFAILGLTDAFPALASSTGHAHEMLFGFALAVVAGNQLGPMAIPRLVLLAGLWVIARAAFLCAPQSMTAAAANIAFVALLAMQLVPRLSSAAKKWRNQALPLVLVTICISGIAFQLARHAGFAGTEHAVPIMVVLLLALLMLFMGGRIIAATVAVQFYRQGGNLVARVQPRIEGGLIIAMVVAIVASLCDNRSPFALLAAAATIIAGALAAVRLLRWRLWGLRGRPDLLCLAAGYAWLAIGLMLYGAALAEGRYQLAALHIITVGALGTLTLNVMAMTWTLKARQDPSRARVRIGATILIGTAVLARELAALDPQPLLVIASMIWSSAFVLLLIFFVRLHSRAPAANPEPHCQTSSKDRSR</sequence>
<feature type="transmembrane region" description="Helical" evidence="1">
    <location>
        <begin position="57"/>
        <end position="79"/>
    </location>
</feature>
<evidence type="ECO:0000313" key="2">
    <source>
        <dbReference type="EMBL" id="CAG4883362.1"/>
    </source>
</evidence>
<feature type="transmembrane region" description="Helical" evidence="1">
    <location>
        <begin position="336"/>
        <end position="354"/>
    </location>
</feature>
<dbReference type="Proteomes" id="UP000742786">
    <property type="component" value="Unassembled WGS sequence"/>
</dbReference>
<feature type="transmembrane region" description="Helical" evidence="1">
    <location>
        <begin position="173"/>
        <end position="202"/>
    </location>
</feature>
<feature type="transmembrane region" description="Helical" evidence="1">
    <location>
        <begin position="110"/>
        <end position="130"/>
    </location>
</feature>
<proteinExistence type="predicted"/>
<feature type="transmembrane region" description="Helical" evidence="1">
    <location>
        <begin position="272"/>
        <end position="294"/>
    </location>
</feature>
<protein>
    <submittedName>
        <fullName evidence="2">NnrS protein involved in response to NO</fullName>
    </submittedName>
</protein>
<comment type="caution">
    <text evidence="2">The sequence shown here is derived from an EMBL/GenBank/DDBJ whole genome shotgun (WGS) entry which is preliminary data.</text>
</comment>
<keyword evidence="3" id="KW-1185">Reference proteome</keyword>
<organism evidence="2 3">
    <name type="scientific">Georgfuchsia toluolica</name>
    <dbReference type="NCBI Taxonomy" id="424218"/>
    <lineage>
        <taxon>Bacteria</taxon>
        <taxon>Pseudomonadati</taxon>
        <taxon>Pseudomonadota</taxon>
        <taxon>Betaproteobacteria</taxon>
        <taxon>Nitrosomonadales</taxon>
        <taxon>Sterolibacteriaceae</taxon>
        <taxon>Georgfuchsia</taxon>
    </lineage>
</organism>
<reference evidence="2" key="1">
    <citation type="submission" date="2021-04" db="EMBL/GenBank/DDBJ databases">
        <authorList>
            <person name="Hornung B."/>
        </authorList>
    </citation>
    <scope>NUCLEOTIDE SEQUENCE</scope>
    <source>
        <strain evidence="2">G5G6</strain>
    </source>
</reference>
<feature type="transmembrane region" description="Helical" evidence="1">
    <location>
        <begin position="360"/>
        <end position="381"/>
    </location>
</feature>
<feature type="transmembrane region" description="Helical" evidence="1">
    <location>
        <begin position="142"/>
        <end position="161"/>
    </location>
</feature>
<keyword evidence="1" id="KW-1133">Transmembrane helix</keyword>
<feature type="transmembrane region" description="Helical" evidence="1">
    <location>
        <begin position="238"/>
        <end position="260"/>
    </location>
</feature>
<keyword evidence="1" id="KW-0472">Membrane</keyword>
<keyword evidence="1" id="KW-0812">Transmembrane</keyword>
<dbReference type="InterPro" id="IPR010266">
    <property type="entry name" value="NnrS"/>
</dbReference>
<feature type="transmembrane region" description="Helical" evidence="1">
    <location>
        <begin position="28"/>
        <end position="51"/>
    </location>
</feature>
<evidence type="ECO:0000256" key="1">
    <source>
        <dbReference type="SAM" id="Phobius"/>
    </source>
</evidence>
<dbReference type="Pfam" id="PF05940">
    <property type="entry name" value="NnrS"/>
    <property type="match status" value="1"/>
</dbReference>
<evidence type="ECO:0000313" key="3">
    <source>
        <dbReference type="Proteomes" id="UP000742786"/>
    </source>
</evidence>
<dbReference type="EMBL" id="CAJQUM010000001">
    <property type="protein sequence ID" value="CAG4883362.1"/>
    <property type="molecule type" value="Genomic_DNA"/>
</dbReference>
<gene>
    <name evidence="2" type="ORF">GTOL_11244</name>
</gene>